<accession>A0A482ISA4</accession>
<dbReference type="Proteomes" id="UP000253772">
    <property type="component" value="Chromosome c1"/>
</dbReference>
<dbReference type="AlphaFoldDB" id="A0A482ISA4"/>
<protein>
    <submittedName>
        <fullName evidence="1">Uncharacterized protein</fullName>
    </submittedName>
</protein>
<dbReference type="InterPro" id="IPR027417">
    <property type="entry name" value="P-loop_NTPase"/>
</dbReference>
<gene>
    <name evidence="1" type="ORF">DDF84_009715</name>
</gene>
<reference evidence="1 2" key="1">
    <citation type="submission" date="2019-03" db="EMBL/GenBank/DDBJ databases">
        <title>Comparative insights into the high quality Complete genome sequence of highly metal resistant Cupriavidus metallidurans strain BS1 isolated from a gold-copper mine.</title>
        <authorList>
            <person name="Mazhar H.S."/>
            <person name="Rensing C."/>
        </authorList>
    </citation>
    <scope>NUCLEOTIDE SEQUENCE [LARGE SCALE GENOMIC DNA]</scope>
    <source>
        <strain evidence="1 2">BS1</strain>
    </source>
</reference>
<dbReference type="SUPFAM" id="SSF48371">
    <property type="entry name" value="ARM repeat"/>
    <property type="match status" value="1"/>
</dbReference>
<sequence>MFDITPDEIARLNDIDLRELVGRLCEAELFARGLSTSAVTWGGNQTAPDGGLDVRVTLAKGASIDGFVPRGLTGFQVKTPDMPRAKILAEMRPSGRIRSVIQDLANAAGAYIVVSSQGSTADRTLLARQNALREALNDVPNADRLQTDFYDRTRLATWVRRFPGLVTWVKERVGRALVGWHPYGPWAGAGDDAEYLLDDKLRLHMGQRVDAPAQPIAQAIDELRDELAQAGRVVRLVGLSGVGKTRLAQALFDSSLGARPLSQSLAVYANLSDEPTPQPIGLASDMLASNMRAVLIVDNCPPDLHHRLAELCSKQNSSVSVLTIEYDIRDDQPERTKVITLDTSSAELIERLVGRRYSHLSRVDIHAIAEASGGNARIAIALAETVERSDSIAGLSNDELFQRLFRQRHEPDNALYAAAQACALVYSFEGETLSGAGVELGRIAALAGQAPAEMYRHIGELLRRNLMQRRGVWRAVLPHAIANRLAAGALESIPYEFIKQNLLQNGSDRLARSFSRRLSYLHDQPMVEKIVESWLAPDGLLGTPESFDELEMAMFKNVAPVLPESSLSALERIGVNAPDIAASSWQEYFSLLRLIAYEPSLFERSVELLARVAVDGRDDQFRKQASDTFASLFKLYLSGTHATIEQRLGVVEKLLKSTDGRARQLGLAALANVLQAIHFHAFHDYSFGARSRDYGYQPRNRADEVQWYSATLSMIERLALDEEILNSELLGLLGDRFRSLWTWAGMHPELEALSIRIASNCFWLDGWMGCRQTIRFDGSGFQSDLKSRLNALEVALRPTVLADKARAVIRGDWDGRTGPDELIAAPDATSTLQRTEALAVELGAAVAADDAVLAQILPNLLRGGTRAWAFGRGLASGSRDVPATWEKLVGETERTSREELDVRVLMGFLAALWESDRELAQQFLDAAFSSQALLPLLPLLNSSVALDGRSVERMKRALRCEQVPIRMFENLTYGGATAQLDARAFCDLLAHIADHPEGYYVALDILHMRMFADRANGRMVAPELLEAGRELLRRVTFQKRKTQDDYNLSQLVECCLTGPDAALVATDAVLAVLRAVESHQTYALECADFLSALAAAQPKAVLDAMFGGDEEQREAVIYHFDYIVDHRPNWADAIPSNVLTAWCAEDPIVRYPLAASVVTFSRRADGNQPRGWSEHATALLAAAPNALSVLKVFIERFWPTSWSGSRAAIAEENSRLLDSNEVQALAEAREMVLQAKAELARAVIEERQRETKRDRDRDGRFE</sequence>
<dbReference type="OrthoDB" id="556502at2"/>
<evidence type="ECO:0000313" key="2">
    <source>
        <dbReference type="Proteomes" id="UP000253772"/>
    </source>
</evidence>
<dbReference type="EMBL" id="CP037900">
    <property type="protein sequence ID" value="QBP10019.1"/>
    <property type="molecule type" value="Genomic_DNA"/>
</dbReference>
<dbReference type="Gene3D" id="3.40.50.300">
    <property type="entry name" value="P-loop containing nucleotide triphosphate hydrolases"/>
    <property type="match status" value="1"/>
</dbReference>
<organism evidence="1 2">
    <name type="scientific">Cupriavidus metallidurans</name>
    <dbReference type="NCBI Taxonomy" id="119219"/>
    <lineage>
        <taxon>Bacteria</taxon>
        <taxon>Pseudomonadati</taxon>
        <taxon>Pseudomonadota</taxon>
        <taxon>Betaproteobacteria</taxon>
        <taxon>Burkholderiales</taxon>
        <taxon>Burkholderiaceae</taxon>
        <taxon>Cupriavidus</taxon>
    </lineage>
</organism>
<evidence type="ECO:0000313" key="1">
    <source>
        <dbReference type="EMBL" id="QBP10019.1"/>
    </source>
</evidence>
<dbReference type="InterPro" id="IPR016024">
    <property type="entry name" value="ARM-type_fold"/>
</dbReference>
<name>A0A482ISA4_9BURK</name>
<dbReference type="SUPFAM" id="SSF52540">
    <property type="entry name" value="P-loop containing nucleoside triphosphate hydrolases"/>
    <property type="match status" value="1"/>
</dbReference>
<proteinExistence type="predicted"/>